<feature type="region of interest" description="Disordered" evidence="1">
    <location>
        <begin position="214"/>
        <end position="271"/>
    </location>
</feature>
<feature type="compositionally biased region" description="Basic residues" evidence="1">
    <location>
        <begin position="238"/>
        <end position="261"/>
    </location>
</feature>
<reference evidence="2" key="1">
    <citation type="submission" date="2016-11" db="EMBL/GenBank/DDBJ databases">
        <title>The genome of Nicotiana attenuata.</title>
        <authorList>
            <person name="Xu S."/>
            <person name="Brockmoeller T."/>
            <person name="Gaquerel E."/>
            <person name="Navarro A."/>
            <person name="Kuhl H."/>
            <person name="Gase K."/>
            <person name="Ling Z."/>
            <person name="Zhou W."/>
            <person name="Kreitzer C."/>
            <person name="Stanke M."/>
            <person name="Tang H."/>
            <person name="Lyons E."/>
            <person name="Pandey P."/>
            <person name="Pandey S.P."/>
            <person name="Timmermann B."/>
            <person name="Baldwin I.T."/>
        </authorList>
    </citation>
    <scope>NUCLEOTIDE SEQUENCE [LARGE SCALE GENOMIC DNA]</scope>
    <source>
        <strain evidence="2">UT</strain>
    </source>
</reference>
<keyword evidence="3" id="KW-1185">Reference proteome</keyword>
<protein>
    <submittedName>
        <fullName evidence="2">Uncharacterized protein</fullName>
    </submittedName>
</protein>
<dbReference type="Gramene" id="OIT34886">
    <property type="protein sequence ID" value="OIT34886"/>
    <property type="gene ID" value="A4A49_04427"/>
</dbReference>
<sequence>MPRTTTLECPGCPPLRALTFDILGLIKVIEGKGEQKEAPKVVERWGEPDASRCVLATSIVDREFDPLLGVARKNGSIDVLSPVNGDVRASISNGSQNETGSEDNSVVGLHLFGKERLDSSSRSCSMLTCTRKGQASMKCIKMSKSPEDSGSEDTQTTWNVCGSGSILCSKVDADENYALFGGDPQVLKAGIWMQVFLKQHLSSVVFDSKFSAREAQVPPQQQHPDETLQMEEEEGKPVKRKKASKEHSGSKKPRTKKKSKRSKGDSSDAAA</sequence>
<evidence type="ECO:0000313" key="3">
    <source>
        <dbReference type="Proteomes" id="UP000187609"/>
    </source>
</evidence>
<evidence type="ECO:0000256" key="1">
    <source>
        <dbReference type="SAM" id="MobiDB-lite"/>
    </source>
</evidence>
<dbReference type="InterPro" id="IPR037379">
    <property type="entry name" value="WDR74/Nsa1"/>
</dbReference>
<dbReference type="Proteomes" id="UP000187609">
    <property type="component" value="Unassembled WGS sequence"/>
</dbReference>
<feature type="compositionally biased region" description="Basic and acidic residues" evidence="1">
    <location>
        <begin position="262"/>
        <end position="271"/>
    </location>
</feature>
<gene>
    <name evidence="2" type="ORF">A4A49_04427</name>
</gene>
<dbReference type="GO" id="GO:0030687">
    <property type="term" value="C:preribosome, large subunit precursor"/>
    <property type="evidence" value="ECO:0007669"/>
    <property type="project" value="TreeGrafter"/>
</dbReference>
<dbReference type="EMBL" id="MJEQ01000640">
    <property type="protein sequence ID" value="OIT34886.1"/>
    <property type="molecule type" value="Genomic_DNA"/>
</dbReference>
<dbReference type="PANTHER" id="PTHR16038">
    <property type="entry name" value="NOP SEVEN ASSOCIATED PROTEIN 1"/>
    <property type="match status" value="1"/>
</dbReference>
<name>A0A314KZN3_NICAT</name>
<comment type="caution">
    <text evidence="2">The sequence shown here is derived from an EMBL/GenBank/DDBJ whole genome shotgun (WGS) entry which is preliminary data.</text>
</comment>
<dbReference type="STRING" id="49451.A0A314KZN3"/>
<evidence type="ECO:0000313" key="2">
    <source>
        <dbReference type="EMBL" id="OIT34886.1"/>
    </source>
</evidence>
<proteinExistence type="predicted"/>
<dbReference type="GO" id="GO:0042273">
    <property type="term" value="P:ribosomal large subunit biogenesis"/>
    <property type="evidence" value="ECO:0007669"/>
    <property type="project" value="InterPro"/>
</dbReference>
<organism evidence="2 3">
    <name type="scientific">Nicotiana attenuata</name>
    <name type="common">Coyote tobacco</name>
    <dbReference type="NCBI Taxonomy" id="49451"/>
    <lineage>
        <taxon>Eukaryota</taxon>
        <taxon>Viridiplantae</taxon>
        <taxon>Streptophyta</taxon>
        <taxon>Embryophyta</taxon>
        <taxon>Tracheophyta</taxon>
        <taxon>Spermatophyta</taxon>
        <taxon>Magnoliopsida</taxon>
        <taxon>eudicotyledons</taxon>
        <taxon>Gunneridae</taxon>
        <taxon>Pentapetalae</taxon>
        <taxon>asterids</taxon>
        <taxon>lamiids</taxon>
        <taxon>Solanales</taxon>
        <taxon>Solanaceae</taxon>
        <taxon>Nicotianoideae</taxon>
        <taxon>Nicotianeae</taxon>
        <taxon>Nicotiana</taxon>
    </lineage>
</organism>
<dbReference type="GO" id="GO:0005730">
    <property type="term" value="C:nucleolus"/>
    <property type="evidence" value="ECO:0007669"/>
    <property type="project" value="InterPro"/>
</dbReference>
<dbReference type="AlphaFoldDB" id="A0A314KZN3"/>
<dbReference type="PANTHER" id="PTHR16038:SF4">
    <property type="entry name" value="WD REPEAT-CONTAINING PROTEIN 74"/>
    <property type="match status" value="1"/>
</dbReference>
<accession>A0A314KZN3</accession>